<dbReference type="InterPro" id="IPR050312">
    <property type="entry name" value="IolE/XylAMocC-like"/>
</dbReference>
<dbReference type="InterPro" id="IPR013022">
    <property type="entry name" value="Xyl_isomerase-like_TIM-brl"/>
</dbReference>
<name>A0ABP7D2L6_9MICC</name>
<reference evidence="4" key="1">
    <citation type="journal article" date="2019" name="Int. J. Syst. Evol. Microbiol.">
        <title>The Global Catalogue of Microorganisms (GCM) 10K type strain sequencing project: providing services to taxonomists for standard genome sequencing and annotation.</title>
        <authorList>
            <consortium name="The Broad Institute Genomics Platform"/>
            <consortium name="The Broad Institute Genome Sequencing Center for Infectious Disease"/>
            <person name="Wu L."/>
            <person name="Ma J."/>
        </authorList>
    </citation>
    <scope>NUCLEOTIDE SEQUENCE [LARGE SCALE GENOMIC DNA]</scope>
    <source>
        <strain evidence="4">JCM 30742</strain>
    </source>
</reference>
<sequence length="295" mass="31932">MNENKEVMTPELIATCWISAGDAAPGRPDETSPVPIAERIALIAQAGFSGIGLVHADLLQVRRTIGYAELSRMIRGAGLEHVEVEFLEGWWATGAERAKFEVQRADLFEAATALGARHIKVGAGMADDPLPLSTMASAFSDLADSAAEQGIRLALEATPFSHLRTTQEAVEVVTKSDSPSAGLMIDIWHTYRSGLSHDDLWNVVPMDRVAAVEIDDGYTDVVGTIFEDTINNRAYCGEGDFDTRTFVQRTLDAGYQGPWGVEIISAEHRSLPVAEGLKRAYESALSVFPGAVTKR</sequence>
<proteinExistence type="predicted"/>
<feature type="domain" description="Xylose isomerase-like TIM barrel" evidence="2">
    <location>
        <begin position="40"/>
        <end position="278"/>
    </location>
</feature>
<dbReference type="EMBL" id="BAABEO010000026">
    <property type="protein sequence ID" value="GAA3698562.1"/>
    <property type="molecule type" value="Genomic_DNA"/>
</dbReference>
<evidence type="ECO:0000256" key="1">
    <source>
        <dbReference type="ARBA" id="ARBA00023277"/>
    </source>
</evidence>
<dbReference type="Pfam" id="PF01261">
    <property type="entry name" value="AP_endonuc_2"/>
    <property type="match status" value="1"/>
</dbReference>
<organism evidence="3 4">
    <name type="scientific">Arthrobacter ginkgonis</name>
    <dbReference type="NCBI Taxonomy" id="1630594"/>
    <lineage>
        <taxon>Bacteria</taxon>
        <taxon>Bacillati</taxon>
        <taxon>Actinomycetota</taxon>
        <taxon>Actinomycetes</taxon>
        <taxon>Micrococcales</taxon>
        <taxon>Micrococcaceae</taxon>
        <taxon>Arthrobacter</taxon>
    </lineage>
</organism>
<dbReference type="GO" id="GO:0016853">
    <property type="term" value="F:isomerase activity"/>
    <property type="evidence" value="ECO:0007669"/>
    <property type="project" value="UniProtKB-KW"/>
</dbReference>
<dbReference type="Proteomes" id="UP001500752">
    <property type="component" value="Unassembled WGS sequence"/>
</dbReference>
<dbReference type="SUPFAM" id="SSF51658">
    <property type="entry name" value="Xylose isomerase-like"/>
    <property type="match status" value="1"/>
</dbReference>
<evidence type="ECO:0000313" key="4">
    <source>
        <dbReference type="Proteomes" id="UP001500752"/>
    </source>
</evidence>
<evidence type="ECO:0000313" key="3">
    <source>
        <dbReference type="EMBL" id="GAA3698562.1"/>
    </source>
</evidence>
<keyword evidence="1" id="KW-0119">Carbohydrate metabolism</keyword>
<dbReference type="PANTHER" id="PTHR12110">
    <property type="entry name" value="HYDROXYPYRUVATE ISOMERASE"/>
    <property type="match status" value="1"/>
</dbReference>
<keyword evidence="4" id="KW-1185">Reference proteome</keyword>
<comment type="caution">
    <text evidence="3">The sequence shown here is derived from an EMBL/GenBank/DDBJ whole genome shotgun (WGS) entry which is preliminary data.</text>
</comment>
<dbReference type="Gene3D" id="3.20.20.150">
    <property type="entry name" value="Divalent-metal-dependent TIM barrel enzymes"/>
    <property type="match status" value="1"/>
</dbReference>
<dbReference type="PANTHER" id="PTHR12110:SF48">
    <property type="entry name" value="BLL3656 PROTEIN"/>
    <property type="match status" value="1"/>
</dbReference>
<accession>A0ABP7D2L6</accession>
<protein>
    <submittedName>
        <fullName evidence="3">Sugar phosphate isomerase/epimerase</fullName>
    </submittedName>
</protein>
<evidence type="ECO:0000259" key="2">
    <source>
        <dbReference type="Pfam" id="PF01261"/>
    </source>
</evidence>
<dbReference type="RefSeq" id="WP_345153549.1">
    <property type="nucleotide sequence ID" value="NZ_BAABEO010000026.1"/>
</dbReference>
<gene>
    <name evidence="3" type="ORF">GCM10023081_39330</name>
</gene>
<dbReference type="InterPro" id="IPR036237">
    <property type="entry name" value="Xyl_isomerase-like_sf"/>
</dbReference>
<keyword evidence="3" id="KW-0413">Isomerase</keyword>